<keyword evidence="9" id="KW-0249">Electron transport</keyword>
<dbReference type="Pfam" id="PF00550">
    <property type="entry name" value="PP-binding"/>
    <property type="match status" value="1"/>
</dbReference>
<protein>
    <recommendedName>
        <fullName evidence="13">Acyl carrier protein</fullName>
    </recommendedName>
</protein>
<evidence type="ECO:0000256" key="8">
    <source>
        <dbReference type="ARBA" id="ARBA00022946"/>
    </source>
</evidence>
<evidence type="ECO:0000256" key="10">
    <source>
        <dbReference type="ARBA" id="ARBA00023098"/>
    </source>
</evidence>
<keyword evidence="6" id="KW-0597">Phosphoprotein</keyword>
<dbReference type="EMBL" id="JAIFTH010000097">
    <property type="protein sequence ID" value="KAG9510677.1"/>
    <property type="molecule type" value="Genomic_DNA"/>
</dbReference>
<dbReference type="InterPro" id="IPR009081">
    <property type="entry name" value="PP-bd_ACP"/>
</dbReference>
<evidence type="ECO:0000256" key="2">
    <source>
        <dbReference type="ARBA" id="ARBA00010930"/>
    </source>
</evidence>
<evidence type="ECO:0000256" key="13">
    <source>
        <dbReference type="RuleBase" id="RU000722"/>
    </source>
</evidence>
<dbReference type="PROSITE" id="PS50075">
    <property type="entry name" value="CARRIER"/>
    <property type="match status" value="1"/>
</dbReference>
<dbReference type="HAMAP" id="MF_01217">
    <property type="entry name" value="Acyl_carrier"/>
    <property type="match status" value="1"/>
</dbReference>
<evidence type="ECO:0000256" key="11">
    <source>
        <dbReference type="ARBA" id="ARBA00023128"/>
    </source>
</evidence>
<comment type="function">
    <text evidence="13">Carrier of the growing fatty acid chain in fatty acid biosynthesis.</text>
</comment>
<dbReference type="PANTHER" id="PTHR20863:SF28">
    <property type="entry name" value="ACYL CARRIER PROTEIN, MITOCHONDRIAL"/>
    <property type="match status" value="1"/>
</dbReference>
<keyword evidence="10" id="KW-0443">Lipid metabolism</keyword>
<evidence type="ECO:0000256" key="6">
    <source>
        <dbReference type="ARBA" id="ARBA00022553"/>
    </source>
</evidence>
<dbReference type="NCBIfam" id="NF002148">
    <property type="entry name" value="PRK00982.1-2"/>
    <property type="match status" value="1"/>
</dbReference>
<evidence type="ECO:0000256" key="9">
    <source>
        <dbReference type="ARBA" id="ARBA00022982"/>
    </source>
</evidence>
<keyword evidence="12 13" id="KW-0275">Fatty acid biosynthesis</keyword>
<comment type="caution">
    <text evidence="15">The sequence shown here is derived from an EMBL/GenBank/DDBJ whole genome shotgun (WGS) entry which is preliminary data.</text>
</comment>
<evidence type="ECO:0000256" key="4">
    <source>
        <dbReference type="ARBA" id="ARBA00022450"/>
    </source>
</evidence>
<dbReference type="SUPFAM" id="SSF47336">
    <property type="entry name" value="ACP-like"/>
    <property type="match status" value="1"/>
</dbReference>
<evidence type="ECO:0000256" key="12">
    <source>
        <dbReference type="ARBA" id="ARBA00023160"/>
    </source>
</evidence>
<keyword evidence="8" id="KW-0809">Transit peptide</keyword>
<evidence type="ECO:0000256" key="3">
    <source>
        <dbReference type="ARBA" id="ARBA00022448"/>
    </source>
</evidence>
<comment type="similarity">
    <text evidence="2">Belongs to the acyl carrier protein (ACP) family.</text>
</comment>
<dbReference type="PANTHER" id="PTHR20863">
    <property type="entry name" value="ACYL CARRIER PROTEIN"/>
    <property type="match status" value="1"/>
</dbReference>
<keyword evidence="16" id="KW-1185">Reference proteome</keyword>
<sequence length="304" mass="34385">MNPHDMTPKLSLTYTGDHPVSDLCICSPSRPIMRGTDGPQTSMSSNPTCGISTAASLSAACFASPEAHRRWFGHPAHVFALPASSDAMPGHWAGGVLVGRAARPCTLRRMYVASGLRPVCLNIKDLKRDIHLHPVRYVDRKRPEFEMTSFGEKPYKNLDVHEIEKRVLDVCKKYDKIDSSKPLATSMIMMTAMTPTTGNCMLTNHTSKRLAHNMPLTYDFVRERVLLILRLFDKVDSEKLTLESFFVEDLGLDSLDHVEIIMELEDEFNFEIPDKDAEKLLRPIDIVKYISNKEEAYPELDEHH</sequence>
<comment type="subcellular location">
    <subcellularLocation>
        <location evidence="1">Mitochondrion</location>
    </subcellularLocation>
</comment>
<evidence type="ECO:0000256" key="7">
    <source>
        <dbReference type="ARBA" id="ARBA00022832"/>
    </source>
</evidence>
<evidence type="ECO:0000313" key="15">
    <source>
        <dbReference type="EMBL" id="KAG9510677.1"/>
    </source>
</evidence>
<name>A0ABQ7SBB1_9ACAR</name>
<dbReference type="Proteomes" id="UP000825002">
    <property type="component" value="Unassembled WGS sequence"/>
</dbReference>
<organism evidence="15 16">
    <name type="scientific">Fragariocoptes setiger</name>
    <dbReference type="NCBI Taxonomy" id="1670756"/>
    <lineage>
        <taxon>Eukaryota</taxon>
        <taxon>Metazoa</taxon>
        <taxon>Ecdysozoa</taxon>
        <taxon>Arthropoda</taxon>
        <taxon>Chelicerata</taxon>
        <taxon>Arachnida</taxon>
        <taxon>Acari</taxon>
        <taxon>Acariformes</taxon>
        <taxon>Trombidiformes</taxon>
        <taxon>Prostigmata</taxon>
        <taxon>Eupodina</taxon>
        <taxon>Eriophyoidea</taxon>
        <taxon>Phytoptidae</taxon>
        <taxon>Fragariocoptes</taxon>
    </lineage>
</organism>
<keyword evidence="4 13" id="KW-0596">Phosphopantetheine</keyword>
<accession>A0ABQ7SBB1</accession>
<evidence type="ECO:0000256" key="5">
    <source>
        <dbReference type="ARBA" id="ARBA00022516"/>
    </source>
</evidence>
<keyword evidence="3" id="KW-0813">Transport</keyword>
<keyword evidence="5 13" id="KW-0444">Lipid biosynthesis</keyword>
<evidence type="ECO:0000313" key="16">
    <source>
        <dbReference type="Proteomes" id="UP000825002"/>
    </source>
</evidence>
<dbReference type="Gene3D" id="1.10.1200.10">
    <property type="entry name" value="ACP-like"/>
    <property type="match status" value="1"/>
</dbReference>
<keyword evidence="11" id="KW-0496">Mitochondrion</keyword>
<reference evidence="15 16" key="1">
    <citation type="submission" date="2020-10" db="EMBL/GenBank/DDBJ databases">
        <authorList>
            <person name="Klimov P.B."/>
            <person name="Dyachkov S.M."/>
            <person name="Chetverikov P.E."/>
        </authorList>
    </citation>
    <scope>NUCLEOTIDE SEQUENCE [LARGE SCALE GENOMIC DNA]</scope>
    <source>
        <strain evidence="15">BMOC 18-1129-001#AD2665</strain>
        <tissue evidence="15">Entire mites</tissue>
    </source>
</reference>
<dbReference type="InterPro" id="IPR003231">
    <property type="entry name" value="ACP"/>
</dbReference>
<evidence type="ECO:0000259" key="14">
    <source>
        <dbReference type="PROSITE" id="PS50075"/>
    </source>
</evidence>
<evidence type="ECO:0000256" key="1">
    <source>
        <dbReference type="ARBA" id="ARBA00004173"/>
    </source>
</evidence>
<feature type="domain" description="Carrier" evidence="14">
    <location>
        <begin position="219"/>
        <end position="294"/>
    </location>
</feature>
<dbReference type="InterPro" id="IPR036736">
    <property type="entry name" value="ACP-like_sf"/>
</dbReference>
<proteinExistence type="inferred from homology"/>
<keyword evidence="7" id="KW-0276">Fatty acid metabolism</keyword>
<gene>
    <name evidence="15" type="primary">ND-ACP</name>
    <name evidence="15" type="ORF">GZH46_00773</name>
</gene>